<dbReference type="EMBL" id="AP011532">
    <property type="protein sequence ID" value="BAI62503.1"/>
    <property type="molecule type" value="Genomic_DNA"/>
</dbReference>
<evidence type="ECO:0000313" key="4">
    <source>
        <dbReference type="Proteomes" id="UP000001882"/>
    </source>
</evidence>
<dbReference type="PANTHER" id="PTHR36842:SF1">
    <property type="entry name" value="PROTEIN TOLB"/>
    <property type="match status" value="1"/>
</dbReference>
<keyword evidence="4" id="KW-1185">Reference proteome</keyword>
<dbReference type="InterPro" id="IPR027618">
    <property type="entry name" value="Beta_prop_Msarc"/>
</dbReference>
<reference evidence="3 4" key="1">
    <citation type="journal article" date="2007" name="Appl. Environ. Microbiol.">
        <title>Isolation of key methanogens for global methane emission from rice paddy fields: a novel isolate affiliated with the clone cluster rice cluster I.</title>
        <authorList>
            <person name="Sakai S."/>
            <person name="Imachi H."/>
            <person name="Sekiguchi Y."/>
            <person name="Ohashi A."/>
            <person name="Harada H."/>
            <person name="Kamagata Y."/>
        </authorList>
    </citation>
    <scope>NUCLEOTIDE SEQUENCE [LARGE SCALE GENOMIC DNA]</scope>
    <source>
        <strain evidence="4">DSM 17711 / JCM 13418 / NBRC 101707 / SANAE</strain>
    </source>
</reference>
<evidence type="ECO:0000256" key="1">
    <source>
        <dbReference type="SAM" id="MobiDB-lite"/>
    </source>
</evidence>
<dbReference type="NCBIfam" id="TIGR04275">
    <property type="entry name" value="beta_prop_Msarc"/>
    <property type="match status" value="2"/>
</dbReference>
<reference evidence="3 4" key="2">
    <citation type="journal article" date="2008" name="Int. J. Syst. Evol. Microbiol.">
        <title>Methanocella paludicola gen. nov., sp. nov., a methane-producing archaeon, the first isolate of the lineage 'Rice Cluster I', and proposal of the new archaeal order Methanocellales ord. nov.</title>
        <authorList>
            <person name="Sakai S."/>
            <person name="Imachi H."/>
            <person name="Hanada S."/>
            <person name="Ohashi A."/>
            <person name="Harada H."/>
            <person name="Kamagata Y."/>
        </authorList>
    </citation>
    <scope>NUCLEOTIDE SEQUENCE [LARGE SCALE GENOMIC DNA]</scope>
    <source>
        <strain evidence="4">DSM 17711 / JCM 13418 / NBRC 101707 / SANAE</strain>
    </source>
</reference>
<dbReference type="Gene3D" id="2.120.10.30">
    <property type="entry name" value="TolB, C-terminal domain"/>
    <property type="match status" value="2"/>
</dbReference>
<evidence type="ECO:0008006" key="5">
    <source>
        <dbReference type="Google" id="ProtNLM"/>
    </source>
</evidence>
<feature type="compositionally biased region" description="Low complexity" evidence="1">
    <location>
        <begin position="66"/>
        <end position="77"/>
    </location>
</feature>
<dbReference type="RefSeq" id="WP_012901177.1">
    <property type="nucleotide sequence ID" value="NC_013665.1"/>
</dbReference>
<keyword evidence="2" id="KW-0472">Membrane</keyword>
<accession>D1Z1D1</accession>
<keyword evidence="2" id="KW-0812">Transmembrane</keyword>
<sequence>MTPQPPKRSLTSELIFLGALSVLIIILGASAFYIYDYVTPDATPTPVPTPTPTPTPTSTPRPTATPTPQASTGPTPTIDTGVYQQDTKITVGNFEFSYPGIWERYIVYDMFDGTKNYTFLYDTSTGDRTQIADGTVFSFGTISMGKVMLFYPNSGNKIYLYDIKTRESLLTCTDDNSNRNSITMFGDRLAYYQDVGHYNSEGNWVPSYHIYVFDMIQGCASDVMSDLPKPLDIRIYGDKLVYTVVSGTGSDIYLLDLSWKTPAARKISSGTGNNNHARIYDHTVVYHSDMEGKDHIYIYDINTGTTNCPTHEGQQWNADIYDNTLVYDDNRNGNWDIYAYDLNTHVERRITNEPNDQRAPVLYGSRIAYLDNRDGYSAIYTMSIQ</sequence>
<dbReference type="InterPro" id="IPR011042">
    <property type="entry name" value="6-blade_b-propeller_TolB-like"/>
</dbReference>
<proteinExistence type="predicted"/>
<dbReference type="AlphaFoldDB" id="D1Z1D1"/>
<dbReference type="KEGG" id="mpd:MCP_2431"/>
<dbReference type="SUPFAM" id="SSF69304">
    <property type="entry name" value="Tricorn protease N-terminal domain"/>
    <property type="match status" value="1"/>
</dbReference>
<dbReference type="InParanoid" id="D1Z1D1"/>
<dbReference type="OrthoDB" id="146042at2157"/>
<gene>
    <name evidence="3" type="ordered locus">MCP_2431</name>
</gene>
<dbReference type="GeneID" id="8682211"/>
<protein>
    <recommendedName>
        <fullName evidence="5">DUF5050 domain-containing protein</fullName>
    </recommendedName>
</protein>
<feature type="transmembrane region" description="Helical" evidence="2">
    <location>
        <begin position="14"/>
        <end position="35"/>
    </location>
</feature>
<dbReference type="PANTHER" id="PTHR36842">
    <property type="entry name" value="PROTEIN TOLB HOMOLOG"/>
    <property type="match status" value="1"/>
</dbReference>
<evidence type="ECO:0000313" key="3">
    <source>
        <dbReference type="EMBL" id="BAI62503.1"/>
    </source>
</evidence>
<keyword evidence="2" id="KW-1133">Transmembrane helix</keyword>
<evidence type="ECO:0000256" key="2">
    <source>
        <dbReference type="SAM" id="Phobius"/>
    </source>
</evidence>
<feature type="compositionally biased region" description="Pro residues" evidence="1">
    <location>
        <begin position="43"/>
        <end position="65"/>
    </location>
</feature>
<dbReference type="Proteomes" id="UP000001882">
    <property type="component" value="Chromosome"/>
</dbReference>
<dbReference type="eggNOG" id="arCOG02527">
    <property type="taxonomic scope" value="Archaea"/>
</dbReference>
<feature type="region of interest" description="Disordered" evidence="1">
    <location>
        <begin position="43"/>
        <end position="81"/>
    </location>
</feature>
<reference evidence="4" key="3">
    <citation type="journal article" date="2011" name="PLoS ONE">
        <title>Genome sequence of a mesophilic hydrogenotrophic methanogen Methanocella paludicola, the first cultivated representative of the order Methanocellales.</title>
        <authorList>
            <person name="Sakai S."/>
            <person name="Takaki Y."/>
            <person name="Shimamura S."/>
            <person name="Sekine M."/>
            <person name="Tajima T."/>
            <person name="Kosugi H."/>
            <person name="Ichikawa N."/>
            <person name="Tasumi E."/>
            <person name="Hiraki A.T."/>
            <person name="Shimizu A."/>
            <person name="Kato Y."/>
            <person name="Nishiko R."/>
            <person name="Mori K."/>
            <person name="Fujita N."/>
            <person name="Imachi H."/>
            <person name="Takai K."/>
        </authorList>
    </citation>
    <scope>NUCLEOTIDE SEQUENCE [LARGE SCALE GENOMIC DNA]</scope>
    <source>
        <strain evidence="4">DSM 17711 / JCM 13418 / NBRC 101707 / SANAE</strain>
    </source>
</reference>
<dbReference type="STRING" id="304371.MCP_2431"/>
<name>D1Z1D1_METPS</name>
<organism evidence="3 4">
    <name type="scientific">Methanocella paludicola (strain DSM 17711 / JCM 13418 / NBRC 101707 / SANAE)</name>
    <dbReference type="NCBI Taxonomy" id="304371"/>
    <lineage>
        <taxon>Archaea</taxon>
        <taxon>Methanobacteriati</taxon>
        <taxon>Methanobacteriota</taxon>
        <taxon>Stenosarchaea group</taxon>
        <taxon>Methanomicrobia</taxon>
        <taxon>Methanocellales</taxon>
        <taxon>Methanocellaceae</taxon>
        <taxon>Methanocella</taxon>
    </lineage>
</organism>